<proteinExistence type="inferred from homology"/>
<keyword evidence="2 3" id="KW-0732">Signal</keyword>
<evidence type="ECO:0000256" key="2">
    <source>
        <dbReference type="ARBA" id="ARBA00022729"/>
    </source>
</evidence>
<dbReference type="PANTHER" id="PTHR47235">
    <property type="entry name" value="BLR6548 PROTEIN"/>
    <property type="match status" value="1"/>
</dbReference>
<keyword evidence="6" id="KW-1185">Reference proteome</keyword>
<feature type="domain" description="Leucine-binding protein" evidence="4">
    <location>
        <begin position="31"/>
        <end position="371"/>
    </location>
</feature>
<dbReference type="SUPFAM" id="SSF53822">
    <property type="entry name" value="Periplasmic binding protein-like I"/>
    <property type="match status" value="1"/>
</dbReference>
<evidence type="ECO:0000313" key="6">
    <source>
        <dbReference type="Proteomes" id="UP000243904"/>
    </source>
</evidence>
<dbReference type="Pfam" id="PF13458">
    <property type="entry name" value="Peripla_BP_6"/>
    <property type="match status" value="1"/>
</dbReference>
<dbReference type="PANTHER" id="PTHR47235:SF1">
    <property type="entry name" value="BLR6548 PROTEIN"/>
    <property type="match status" value="1"/>
</dbReference>
<sequence>MFTWKVSSAALALVVLTAVQGHAEPGVTSDTIKIGMFAPMSGTSAIFGRYTIGVRAYYNMINAQGGVNGRKIEVVLEDDACNPATAVAATKRLVSQDGVFAVHGGVCTAAVMAVKKELQRENIPFMNLGAAGASLVDPIASNLFSPLPNTTVVAQTLVNFAMSRPDTKRLAIISHPDDWGKSQLDPAIQLLKDKYKIEFVENVTMERGATDITPQILKLRASKPDVVLSFLYPTETAIFVRSAHKYGLDAPLLGCFGAPYEDTVRRVDDPDATKNLYIFHALGGSSDGAEMSKWVDMIKKYGAPDGAIGDYDLSGIGGAQAMVEALKKAGPDLTREKFIDALNSLKNFDTGVLSAPISFSPDDHAGVKSGEMMTSLDGKLASVKTWPSSKK</sequence>
<gene>
    <name evidence="5" type="ORF">SAMN05444158_2435</name>
</gene>
<dbReference type="AlphaFoldDB" id="A0A1H1T7B8"/>
<feature type="chain" id="PRO_5009260865" evidence="3">
    <location>
        <begin position="24"/>
        <end position="391"/>
    </location>
</feature>
<dbReference type="InterPro" id="IPR028081">
    <property type="entry name" value="Leu-bd"/>
</dbReference>
<organism evidence="5 6">
    <name type="scientific">Bradyrhizobium canariense</name>
    <dbReference type="NCBI Taxonomy" id="255045"/>
    <lineage>
        <taxon>Bacteria</taxon>
        <taxon>Pseudomonadati</taxon>
        <taxon>Pseudomonadota</taxon>
        <taxon>Alphaproteobacteria</taxon>
        <taxon>Hyphomicrobiales</taxon>
        <taxon>Nitrobacteraceae</taxon>
        <taxon>Bradyrhizobium</taxon>
    </lineage>
</organism>
<dbReference type="Proteomes" id="UP000243904">
    <property type="component" value="Chromosome I"/>
</dbReference>
<dbReference type="Gene3D" id="3.40.50.2300">
    <property type="match status" value="2"/>
</dbReference>
<reference evidence="6" key="1">
    <citation type="submission" date="2016-10" db="EMBL/GenBank/DDBJ databases">
        <authorList>
            <person name="Varghese N."/>
            <person name="Submissions S."/>
        </authorList>
    </citation>
    <scope>NUCLEOTIDE SEQUENCE [LARGE SCALE GENOMIC DNA]</scope>
    <source>
        <strain evidence="6">GAS369</strain>
    </source>
</reference>
<protein>
    <submittedName>
        <fullName evidence="5">Amino acid/amide ABC transporter substrate-binding protein, HAAT family</fullName>
    </submittedName>
</protein>
<feature type="signal peptide" evidence="3">
    <location>
        <begin position="1"/>
        <end position="23"/>
    </location>
</feature>
<dbReference type="CDD" id="cd06343">
    <property type="entry name" value="PBP1_ABC_ligand_binding-like"/>
    <property type="match status" value="1"/>
</dbReference>
<name>A0A1H1T7B8_9BRAD</name>
<evidence type="ECO:0000259" key="4">
    <source>
        <dbReference type="Pfam" id="PF13458"/>
    </source>
</evidence>
<dbReference type="RefSeq" id="WP_146687403.1">
    <property type="nucleotide sequence ID" value="NZ_LT629750.1"/>
</dbReference>
<evidence type="ECO:0000256" key="3">
    <source>
        <dbReference type="SAM" id="SignalP"/>
    </source>
</evidence>
<dbReference type="EMBL" id="LT629750">
    <property type="protein sequence ID" value="SDS56160.1"/>
    <property type="molecule type" value="Genomic_DNA"/>
</dbReference>
<accession>A0A1H1T7B8</accession>
<comment type="similarity">
    <text evidence="1">Belongs to the leucine-binding protein family.</text>
</comment>
<evidence type="ECO:0000256" key="1">
    <source>
        <dbReference type="ARBA" id="ARBA00010062"/>
    </source>
</evidence>
<dbReference type="InterPro" id="IPR028082">
    <property type="entry name" value="Peripla_BP_I"/>
</dbReference>
<evidence type="ECO:0000313" key="5">
    <source>
        <dbReference type="EMBL" id="SDS56160.1"/>
    </source>
</evidence>